<sequence>MTDPSPTRRRGRLRIEGFDASETEAATATSVQESGSSRAEQGGRVNADHVDRVAAERTGPVHDPLRPGRDHGSTGLHRRSRRDDVLERLSRNRSAIVGGSLLFALTLAAVFARPLEVTAVGYRIALQPIGLAPYEPTAMYVGPTNAGPSLAHPFGTDWAGRDVFSRVLVGGRYSLAIGGLAVALACAIGIPLGTISGYVGGRVDDLFMRVVDTLFAFPFLVLAIAIVAVLGQGVWNVVLALVLTGWLSYARLVRGEVLSIRESTYVTASRALGTPTRTIIWKHVLPGALAPVVVQATLNVGTVVLAAAALGFLGLGLPPGSAEWGTMLADGYHALLQGHWHVTVFPGLALFTLILAITLLGDGLNDALDPRTDSFERERRGR</sequence>
<keyword evidence="4 7" id="KW-0812">Transmembrane</keyword>
<evidence type="ECO:0000256" key="5">
    <source>
        <dbReference type="ARBA" id="ARBA00022989"/>
    </source>
</evidence>
<feature type="transmembrane region" description="Helical" evidence="7">
    <location>
        <begin position="95"/>
        <end position="112"/>
    </location>
</feature>
<dbReference type="PANTHER" id="PTHR43386">
    <property type="entry name" value="OLIGOPEPTIDE TRANSPORT SYSTEM PERMEASE PROTEIN APPC"/>
    <property type="match status" value="1"/>
</dbReference>
<evidence type="ECO:0000313" key="11">
    <source>
        <dbReference type="Proteomes" id="UP000250088"/>
    </source>
</evidence>
<feature type="transmembrane region" description="Helical" evidence="7">
    <location>
        <begin position="338"/>
        <end position="361"/>
    </location>
</feature>
<evidence type="ECO:0000256" key="3">
    <source>
        <dbReference type="ARBA" id="ARBA00022475"/>
    </source>
</evidence>
<keyword evidence="6 7" id="KW-0472">Membrane</keyword>
<evidence type="ECO:0000256" key="4">
    <source>
        <dbReference type="ARBA" id="ARBA00022692"/>
    </source>
</evidence>
<dbReference type="OrthoDB" id="312811at2157"/>
<keyword evidence="3" id="KW-1003">Cell membrane</keyword>
<name>A0A2Z2HQI6_9EURY</name>
<keyword evidence="5 7" id="KW-1133">Transmembrane helix</keyword>
<keyword evidence="2 7" id="KW-0813">Transport</keyword>
<organism evidence="10 11">
    <name type="scientific">Natrarchaeobaculum aegyptiacum</name>
    <dbReference type="NCBI Taxonomy" id="745377"/>
    <lineage>
        <taxon>Archaea</taxon>
        <taxon>Methanobacteriati</taxon>
        <taxon>Methanobacteriota</taxon>
        <taxon>Stenosarchaea group</taxon>
        <taxon>Halobacteria</taxon>
        <taxon>Halobacteriales</taxon>
        <taxon>Natrialbaceae</taxon>
        <taxon>Natrarchaeobaculum</taxon>
    </lineage>
</organism>
<accession>A0A2Z2HQI6</accession>
<dbReference type="SUPFAM" id="SSF161098">
    <property type="entry name" value="MetI-like"/>
    <property type="match status" value="1"/>
</dbReference>
<dbReference type="KEGG" id="naj:B1756_03635"/>
<dbReference type="RefSeq" id="WP_086887318.1">
    <property type="nucleotide sequence ID" value="NZ_CP019893.1"/>
</dbReference>
<evidence type="ECO:0000313" key="10">
    <source>
        <dbReference type="EMBL" id="ARS88933.1"/>
    </source>
</evidence>
<gene>
    <name evidence="10" type="ORF">B1756_03635</name>
</gene>
<evidence type="ECO:0000256" key="1">
    <source>
        <dbReference type="ARBA" id="ARBA00004651"/>
    </source>
</evidence>
<feature type="transmembrane region" description="Helical" evidence="7">
    <location>
        <begin position="292"/>
        <end position="318"/>
    </location>
</feature>
<keyword evidence="11" id="KW-1185">Reference proteome</keyword>
<dbReference type="InterPro" id="IPR000515">
    <property type="entry name" value="MetI-like"/>
</dbReference>
<evidence type="ECO:0000256" key="7">
    <source>
        <dbReference type="RuleBase" id="RU363032"/>
    </source>
</evidence>
<dbReference type="Gene3D" id="1.10.3720.10">
    <property type="entry name" value="MetI-like"/>
    <property type="match status" value="1"/>
</dbReference>
<dbReference type="AlphaFoldDB" id="A0A2Z2HQI6"/>
<feature type="transmembrane region" description="Helical" evidence="7">
    <location>
        <begin position="234"/>
        <end position="253"/>
    </location>
</feature>
<dbReference type="Pfam" id="PF00528">
    <property type="entry name" value="BPD_transp_1"/>
    <property type="match status" value="1"/>
</dbReference>
<dbReference type="CDD" id="cd06261">
    <property type="entry name" value="TM_PBP2"/>
    <property type="match status" value="1"/>
</dbReference>
<feature type="transmembrane region" description="Helical" evidence="7">
    <location>
        <begin position="206"/>
        <end position="228"/>
    </location>
</feature>
<evidence type="ECO:0000256" key="8">
    <source>
        <dbReference type="SAM" id="MobiDB-lite"/>
    </source>
</evidence>
<evidence type="ECO:0000256" key="2">
    <source>
        <dbReference type="ARBA" id="ARBA00022448"/>
    </source>
</evidence>
<dbReference type="EMBL" id="CP019893">
    <property type="protein sequence ID" value="ARS88933.1"/>
    <property type="molecule type" value="Genomic_DNA"/>
</dbReference>
<feature type="compositionally biased region" description="Basic and acidic residues" evidence="8">
    <location>
        <begin position="46"/>
        <end position="72"/>
    </location>
</feature>
<reference evidence="11" key="1">
    <citation type="submission" date="2017-02" db="EMBL/GenBank/DDBJ databases">
        <title>Natronthermophilus aegyptiacus gen. nov.,sp. nov., an aerobic, extremely halophilic alkalithermophilic archaeon isolated from the athalassohaline Wadi An Natrun, Egypt.</title>
        <authorList>
            <person name="Zhao B."/>
        </authorList>
    </citation>
    <scope>NUCLEOTIDE SEQUENCE [LARGE SCALE GENOMIC DNA]</scope>
    <source>
        <strain evidence="11">JW/NM-HA 15</strain>
    </source>
</reference>
<dbReference type="PANTHER" id="PTHR43386:SF1">
    <property type="entry name" value="D,D-DIPEPTIDE TRANSPORT SYSTEM PERMEASE PROTEIN DDPC-RELATED"/>
    <property type="match status" value="1"/>
</dbReference>
<feature type="compositionally biased region" description="Low complexity" evidence="8">
    <location>
        <begin position="23"/>
        <end position="34"/>
    </location>
</feature>
<proteinExistence type="inferred from homology"/>
<dbReference type="Proteomes" id="UP000250088">
    <property type="component" value="Chromosome"/>
</dbReference>
<dbReference type="InterPro" id="IPR050366">
    <property type="entry name" value="BP-dependent_transpt_permease"/>
</dbReference>
<dbReference type="GO" id="GO:0055085">
    <property type="term" value="P:transmembrane transport"/>
    <property type="evidence" value="ECO:0007669"/>
    <property type="project" value="InterPro"/>
</dbReference>
<protein>
    <submittedName>
        <fullName evidence="10">Peptide ABC transporter permease</fullName>
    </submittedName>
</protein>
<evidence type="ECO:0000259" key="9">
    <source>
        <dbReference type="PROSITE" id="PS50928"/>
    </source>
</evidence>
<dbReference type="InterPro" id="IPR035906">
    <property type="entry name" value="MetI-like_sf"/>
</dbReference>
<comment type="subcellular location">
    <subcellularLocation>
        <location evidence="1 7">Cell membrane</location>
        <topology evidence="1 7">Multi-pass membrane protein</topology>
    </subcellularLocation>
</comment>
<evidence type="ECO:0000256" key="6">
    <source>
        <dbReference type="ARBA" id="ARBA00023136"/>
    </source>
</evidence>
<feature type="transmembrane region" description="Helical" evidence="7">
    <location>
        <begin position="173"/>
        <end position="194"/>
    </location>
</feature>
<dbReference type="PROSITE" id="PS50928">
    <property type="entry name" value="ABC_TM1"/>
    <property type="match status" value="1"/>
</dbReference>
<dbReference type="GO" id="GO:0005886">
    <property type="term" value="C:plasma membrane"/>
    <property type="evidence" value="ECO:0007669"/>
    <property type="project" value="UniProtKB-SubCell"/>
</dbReference>
<feature type="region of interest" description="Disordered" evidence="8">
    <location>
        <begin position="1"/>
        <end position="81"/>
    </location>
</feature>
<comment type="similarity">
    <text evidence="7">Belongs to the binding-protein-dependent transport system permease family.</text>
</comment>
<dbReference type="GeneID" id="32893140"/>
<feature type="domain" description="ABC transmembrane type-1" evidence="9">
    <location>
        <begin position="171"/>
        <end position="361"/>
    </location>
</feature>